<dbReference type="InterPro" id="IPR011547">
    <property type="entry name" value="SLC26A/SulP_dom"/>
</dbReference>
<feature type="transmembrane region" description="Helical" evidence="5">
    <location>
        <begin position="45"/>
        <end position="61"/>
    </location>
</feature>
<proteinExistence type="predicted"/>
<protein>
    <submittedName>
        <fullName evidence="7">Sulfate transporter</fullName>
    </submittedName>
</protein>
<accession>A0A9W5S0V7</accession>
<feature type="transmembrane region" description="Helical" evidence="5">
    <location>
        <begin position="378"/>
        <end position="404"/>
    </location>
</feature>
<comment type="subcellular location">
    <subcellularLocation>
        <location evidence="1">Membrane</location>
        <topology evidence="1">Multi-pass membrane protein</topology>
    </subcellularLocation>
</comment>
<dbReference type="Pfam" id="PF00916">
    <property type="entry name" value="Sulfate_transp"/>
    <property type="match status" value="1"/>
</dbReference>
<evidence type="ECO:0000313" key="8">
    <source>
        <dbReference type="Proteomes" id="UP000053750"/>
    </source>
</evidence>
<dbReference type="GO" id="GO:0055085">
    <property type="term" value="P:transmembrane transport"/>
    <property type="evidence" value="ECO:0007669"/>
    <property type="project" value="InterPro"/>
</dbReference>
<gene>
    <name evidence="7" type="ORF">BG53_03235</name>
</gene>
<comment type="caution">
    <text evidence="7">The sequence shown here is derived from an EMBL/GenBank/DDBJ whole genome shotgun (WGS) entry which is preliminary data.</text>
</comment>
<keyword evidence="4 5" id="KW-0472">Membrane</keyword>
<evidence type="ECO:0000259" key="6">
    <source>
        <dbReference type="PROSITE" id="PS50801"/>
    </source>
</evidence>
<feature type="transmembrane region" description="Helical" evidence="5">
    <location>
        <begin position="123"/>
        <end position="147"/>
    </location>
</feature>
<feature type="transmembrane region" description="Helical" evidence="5">
    <location>
        <begin position="167"/>
        <end position="185"/>
    </location>
</feature>
<sequence>MRRIGRFSGYSRLHFRRDLTSGFTVAAIALPLGLSFAIASGVEPVYGIYTTVVAGILISLFGGSRFQIGGPTGAFVPVLLGIVLTEGYKSLLLSGMMAGILLVLMGVFRMGALVRYIPRPVTVGFTAGIAVIIFVGQIANFLGLRGIEKHEAFLPNVREIMAQISTINGYSVLTGAICLAVILMAARISRRLPGAILGLAVSTVAALWLYPGEVATIGTVFGAIPAQWPAISMPSASWGEIVRLLPLAFVVAILGAVESLLSAVVADQMTGTRHDSNREMIGQGIANIVTPLFGGIPATGAIARTAANIRHGAATPVAGIIHSVAVLIILLAFADYAADIPLAAMAPILMVVAWNMSERKEFRHLIRVKNGDAIVMTATFLLTVLTSLTLAVGAGLGLAAILFIKRMGEVTGMTKAAPDPSSKHRKVHAHQLQPERECPQLQIFTLEGALFFGATDLLGETAASQLRTHATVLILRMGKVLYLDMTGESQLRLTVRELRKQGMEVYISGLQPQPRELLARSGFITEVGETRFFAHTGETLLFALSQGIDHDKCKGCLRNVFQECAGLSRPAAVTEVVDELRASKV</sequence>
<dbReference type="PANTHER" id="PTHR11814">
    <property type="entry name" value="SULFATE TRANSPORTER"/>
    <property type="match status" value="1"/>
</dbReference>
<feature type="transmembrane region" description="Helical" evidence="5">
    <location>
        <begin position="21"/>
        <end position="39"/>
    </location>
</feature>
<reference evidence="7 8" key="1">
    <citation type="submission" date="2014-02" db="EMBL/GenBank/DDBJ databases">
        <title>Genome sequence of Paenibacillus darwinianus reveals adaptive mechanisms for survival in Antarctic soils.</title>
        <authorList>
            <person name="Dsouza M."/>
            <person name="Taylor M.W."/>
            <person name="Turner S.J."/>
            <person name="Aislabie J."/>
        </authorList>
    </citation>
    <scope>NUCLEOTIDE SEQUENCE [LARGE SCALE GENOMIC DNA]</scope>
    <source>
        <strain evidence="7 8">CE1</strain>
    </source>
</reference>
<feature type="domain" description="STAS" evidence="6">
    <location>
        <begin position="443"/>
        <end position="543"/>
    </location>
</feature>
<evidence type="ECO:0000256" key="4">
    <source>
        <dbReference type="ARBA" id="ARBA00023136"/>
    </source>
</evidence>
<evidence type="ECO:0000256" key="5">
    <source>
        <dbReference type="SAM" id="Phobius"/>
    </source>
</evidence>
<feature type="transmembrane region" description="Helical" evidence="5">
    <location>
        <begin position="91"/>
        <end position="111"/>
    </location>
</feature>
<dbReference type="InterPro" id="IPR036513">
    <property type="entry name" value="STAS_dom_sf"/>
</dbReference>
<dbReference type="InterPro" id="IPR001902">
    <property type="entry name" value="SLC26A/SulP_fam"/>
</dbReference>
<dbReference type="OrthoDB" id="9771198at2"/>
<evidence type="ECO:0000256" key="1">
    <source>
        <dbReference type="ARBA" id="ARBA00004141"/>
    </source>
</evidence>
<feature type="transmembrane region" description="Helical" evidence="5">
    <location>
        <begin position="340"/>
        <end position="357"/>
    </location>
</feature>
<dbReference type="AlphaFoldDB" id="A0A9W5S0V7"/>
<keyword evidence="2 5" id="KW-0812">Transmembrane</keyword>
<dbReference type="EMBL" id="JFHU01000142">
    <property type="protein sequence ID" value="EXX87837.1"/>
    <property type="molecule type" value="Genomic_DNA"/>
</dbReference>
<name>A0A9W5S0V7_9BACL</name>
<dbReference type="Gene3D" id="3.30.750.24">
    <property type="entry name" value="STAS domain"/>
    <property type="match status" value="1"/>
</dbReference>
<feature type="transmembrane region" description="Helical" evidence="5">
    <location>
        <begin position="313"/>
        <end position="334"/>
    </location>
</feature>
<evidence type="ECO:0000256" key="3">
    <source>
        <dbReference type="ARBA" id="ARBA00022989"/>
    </source>
</evidence>
<keyword evidence="3 5" id="KW-1133">Transmembrane helix</keyword>
<evidence type="ECO:0000313" key="7">
    <source>
        <dbReference type="EMBL" id="EXX87837.1"/>
    </source>
</evidence>
<keyword evidence="8" id="KW-1185">Reference proteome</keyword>
<dbReference type="InterPro" id="IPR002645">
    <property type="entry name" value="STAS_dom"/>
</dbReference>
<dbReference type="CDD" id="cd07042">
    <property type="entry name" value="STAS_SulP_like_sulfate_transporter"/>
    <property type="match status" value="1"/>
</dbReference>
<dbReference type="SUPFAM" id="SSF52091">
    <property type="entry name" value="SpoIIaa-like"/>
    <property type="match status" value="1"/>
</dbReference>
<dbReference type="GO" id="GO:0016020">
    <property type="term" value="C:membrane"/>
    <property type="evidence" value="ECO:0007669"/>
    <property type="project" value="UniProtKB-SubCell"/>
</dbReference>
<dbReference type="Pfam" id="PF01740">
    <property type="entry name" value="STAS"/>
    <property type="match status" value="1"/>
</dbReference>
<organism evidence="7 8">
    <name type="scientific">Paenibacillus darwinianus</name>
    <dbReference type="NCBI Taxonomy" id="1380763"/>
    <lineage>
        <taxon>Bacteria</taxon>
        <taxon>Bacillati</taxon>
        <taxon>Bacillota</taxon>
        <taxon>Bacilli</taxon>
        <taxon>Bacillales</taxon>
        <taxon>Paenibacillaceae</taxon>
        <taxon>Paenibacillus</taxon>
    </lineage>
</organism>
<dbReference type="Proteomes" id="UP000053750">
    <property type="component" value="Unassembled WGS sequence"/>
</dbReference>
<feature type="transmembrane region" description="Helical" evidence="5">
    <location>
        <begin position="244"/>
        <end position="266"/>
    </location>
</feature>
<evidence type="ECO:0000256" key="2">
    <source>
        <dbReference type="ARBA" id="ARBA00022692"/>
    </source>
</evidence>
<dbReference type="PROSITE" id="PS50801">
    <property type="entry name" value="STAS"/>
    <property type="match status" value="1"/>
</dbReference>